<evidence type="ECO:0000256" key="2">
    <source>
        <dbReference type="SAM" id="MobiDB-lite"/>
    </source>
</evidence>
<feature type="compositionally biased region" description="Low complexity" evidence="2">
    <location>
        <begin position="352"/>
        <end position="373"/>
    </location>
</feature>
<evidence type="ECO:0000256" key="1">
    <source>
        <dbReference type="SAM" id="Coils"/>
    </source>
</evidence>
<feature type="region of interest" description="Disordered" evidence="2">
    <location>
        <begin position="1"/>
        <end position="129"/>
    </location>
</feature>
<dbReference type="EMBL" id="MU004204">
    <property type="protein sequence ID" value="KAF2488323.1"/>
    <property type="molecule type" value="Genomic_DNA"/>
</dbReference>
<organism evidence="3 4">
    <name type="scientific">Lophium mytilinum</name>
    <dbReference type="NCBI Taxonomy" id="390894"/>
    <lineage>
        <taxon>Eukaryota</taxon>
        <taxon>Fungi</taxon>
        <taxon>Dikarya</taxon>
        <taxon>Ascomycota</taxon>
        <taxon>Pezizomycotina</taxon>
        <taxon>Dothideomycetes</taxon>
        <taxon>Pleosporomycetidae</taxon>
        <taxon>Mytilinidiales</taxon>
        <taxon>Mytilinidiaceae</taxon>
        <taxon>Lophium</taxon>
    </lineage>
</organism>
<feature type="compositionally biased region" description="Low complexity" evidence="2">
    <location>
        <begin position="304"/>
        <end position="319"/>
    </location>
</feature>
<feature type="region of interest" description="Disordered" evidence="2">
    <location>
        <begin position="262"/>
        <end position="373"/>
    </location>
</feature>
<accession>A0A6A6Q9P7</accession>
<proteinExistence type="predicted"/>
<keyword evidence="4" id="KW-1185">Reference proteome</keyword>
<protein>
    <submittedName>
        <fullName evidence="3">Uncharacterized protein</fullName>
    </submittedName>
</protein>
<feature type="region of interest" description="Disordered" evidence="2">
    <location>
        <begin position="510"/>
        <end position="538"/>
    </location>
</feature>
<evidence type="ECO:0000313" key="3">
    <source>
        <dbReference type="EMBL" id="KAF2488323.1"/>
    </source>
</evidence>
<keyword evidence="1" id="KW-0175">Coiled coil</keyword>
<reference evidence="3" key="1">
    <citation type="journal article" date="2020" name="Stud. Mycol.">
        <title>101 Dothideomycetes genomes: a test case for predicting lifestyles and emergence of pathogens.</title>
        <authorList>
            <person name="Haridas S."/>
            <person name="Albert R."/>
            <person name="Binder M."/>
            <person name="Bloem J."/>
            <person name="Labutti K."/>
            <person name="Salamov A."/>
            <person name="Andreopoulos B."/>
            <person name="Baker S."/>
            <person name="Barry K."/>
            <person name="Bills G."/>
            <person name="Bluhm B."/>
            <person name="Cannon C."/>
            <person name="Castanera R."/>
            <person name="Culley D."/>
            <person name="Daum C."/>
            <person name="Ezra D."/>
            <person name="Gonzalez J."/>
            <person name="Henrissat B."/>
            <person name="Kuo A."/>
            <person name="Liang C."/>
            <person name="Lipzen A."/>
            <person name="Lutzoni F."/>
            <person name="Magnuson J."/>
            <person name="Mondo S."/>
            <person name="Nolan M."/>
            <person name="Ohm R."/>
            <person name="Pangilinan J."/>
            <person name="Park H.-J."/>
            <person name="Ramirez L."/>
            <person name="Alfaro M."/>
            <person name="Sun H."/>
            <person name="Tritt A."/>
            <person name="Yoshinaga Y."/>
            <person name="Zwiers L.-H."/>
            <person name="Turgeon B."/>
            <person name="Goodwin S."/>
            <person name="Spatafora J."/>
            <person name="Crous P."/>
            <person name="Grigoriev I."/>
        </authorList>
    </citation>
    <scope>NUCLEOTIDE SEQUENCE</scope>
    <source>
        <strain evidence="3">CBS 269.34</strain>
    </source>
</reference>
<dbReference type="AlphaFoldDB" id="A0A6A6Q9P7"/>
<feature type="coiled-coil region" evidence="1">
    <location>
        <begin position="388"/>
        <end position="503"/>
    </location>
</feature>
<dbReference type="Proteomes" id="UP000799750">
    <property type="component" value="Unassembled WGS sequence"/>
</dbReference>
<sequence length="600" mass="66338">MDSGPPRKRPWEEDNAAIQDYSRRASAANDRSKQPMPHLSGWQARDGWDQDHRRLPPIYPPSSGVSAEHVPSQLLHSASPPFGSGIRDSTDSSERPKLRTQSLFDVSQPKRPRTGYSREPPTGLNLGEDSQSLALNLSGLLDASRPDRHQQGSCCSPNCQGPTCTNVRSVVQKLASELIELDLKVQYILRTHSRAPREPPESETIGTERSLHWALDLVQWNSLQLRDYAERLFHPNLDQEILQRESTSSLTPYDVMKRTLHYPEVDDQAPASRSLPTSTSDYPRLPPPTNMTEDSRRSLYGSEYSASTHSPHAAATSYSRSAFAPPQSPLQSSQAIQTGMLPSPSSMNFPTSSILPPISPPHSHAQNAAQASHLQDLQHQVSIKTLAFQTLQREYDSLLQKLERQRTKCATLEKKFEVSDVEINSLTDEKEKMQSQLAGFEAQVEELQQSRDEARRQLVANGAQYMRIMEMASRLQAQGAEDRRRWEAEKAELEGRIKMLEEAMVVGTERPGPGEAVQSQPSSSSDVPMASLGQMPPSVSSAETVAVLRAEIGRLRARTQSLETALQAMRDESVSIQTAAQTIVAAGGKMKEAIDTGLGG</sequence>
<evidence type="ECO:0000313" key="4">
    <source>
        <dbReference type="Proteomes" id="UP000799750"/>
    </source>
</evidence>
<name>A0A6A6Q9P7_9PEZI</name>
<gene>
    <name evidence="3" type="ORF">BU16DRAFT_230923</name>
</gene>
<feature type="compositionally biased region" description="Low complexity" evidence="2">
    <location>
        <begin position="516"/>
        <end position="531"/>
    </location>
</feature>
<dbReference type="Gene3D" id="6.10.250.3110">
    <property type="match status" value="1"/>
</dbReference>
<dbReference type="OrthoDB" id="5427204at2759"/>
<feature type="compositionally biased region" description="Basic and acidic residues" evidence="2">
    <location>
        <begin position="88"/>
        <end position="97"/>
    </location>
</feature>